<dbReference type="EMBL" id="PJRP01000024">
    <property type="protein sequence ID" value="PLP96636.1"/>
    <property type="molecule type" value="Genomic_DNA"/>
</dbReference>
<proteinExistence type="predicted"/>
<dbReference type="GO" id="GO:0008641">
    <property type="term" value="F:ubiquitin-like modifier activating enzyme activity"/>
    <property type="evidence" value="ECO:0007669"/>
    <property type="project" value="InterPro"/>
</dbReference>
<reference evidence="2 3" key="1">
    <citation type="submission" date="2017-12" db="EMBL/GenBank/DDBJ databases">
        <title>Genome sequence of the active heterotrophic nitrifier-denitrifier, Cupriavidus pauculus UM1.</title>
        <authorList>
            <person name="Putonti C."/>
            <person name="Castignetti D."/>
        </authorList>
    </citation>
    <scope>NUCLEOTIDE SEQUENCE [LARGE SCALE GENOMIC DNA]</scope>
    <source>
        <strain evidence="2 3">UM1</strain>
    </source>
</reference>
<dbReference type="PANTHER" id="PTHR43267:SF1">
    <property type="entry name" value="TRNA THREONYLCARBAMOYLADENOSINE DEHYDRATASE"/>
    <property type="match status" value="1"/>
</dbReference>
<comment type="caution">
    <text evidence="2">The sequence shown here is derived from an EMBL/GenBank/DDBJ whole genome shotgun (WGS) entry which is preliminary data.</text>
</comment>
<dbReference type="InterPro" id="IPR045886">
    <property type="entry name" value="ThiF/MoeB/HesA"/>
</dbReference>
<organism evidence="2 3">
    <name type="scientific">Cupriavidus pauculus</name>
    <dbReference type="NCBI Taxonomy" id="82633"/>
    <lineage>
        <taxon>Bacteria</taxon>
        <taxon>Pseudomonadati</taxon>
        <taxon>Pseudomonadota</taxon>
        <taxon>Betaproteobacteria</taxon>
        <taxon>Burkholderiales</taxon>
        <taxon>Burkholderiaceae</taxon>
        <taxon>Cupriavidus</taxon>
    </lineage>
</organism>
<evidence type="ECO:0000313" key="3">
    <source>
        <dbReference type="Proteomes" id="UP000234341"/>
    </source>
</evidence>
<dbReference type="Pfam" id="PF00899">
    <property type="entry name" value="ThiF"/>
    <property type="match status" value="1"/>
</dbReference>
<name>A0A2N5C340_9BURK</name>
<dbReference type="InterPro" id="IPR035985">
    <property type="entry name" value="Ubiquitin-activating_enz"/>
</dbReference>
<sequence>MPHVEEDGRVCLGVVQNPLDYDEPCSAVTRVLAAFEAFLEKCEDATWIEREFQNERLAYWSRFSLRQHRRRTARPVLQKTFVVLEQLTGAVEGTLASFNKGKTAVVCCGNRDPNSFARRHEIGRGAMSKGQALFVPMSGDEPWTPETWPKTLPVLEGLVQRLTLGQTSVVAWLNAKASDCEGPFIVVLVQGTVLYGYQIFRPVLPLVAPPAIEPIRLDRLDASWSLSRDHQSDTFTSRQKAKVLVLGCGSLGSPLIESLARAGVGNIDIVDVQPFEPENCSRHVLGLSAIGAGKAANLARKLLKEVPEIKVRAFHAFASSFIADCCKPGAYDVIVECTGETSVRTLLSRYRESAVAGTPLALCWLEPFCAAAHVVGIHPKENWPSVDPADSAVNVADWPEDTRVNLPACSAGFHPYGVADVWQAAGFAGERVLSILDDGLLTSAIWTWVRSNAFFENIGIGAKPRPIVPTDGSRFDSRMITRPYTIVQE</sequence>
<evidence type="ECO:0000259" key="1">
    <source>
        <dbReference type="Pfam" id="PF00899"/>
    </source>
</evidence>
<dbReference type="GO" id="GO:0061504">
    <property type="term" value="P:cyclic threonylcarbamoyladenosine biosynthetic process"/>
    <property type="evidence" value="ECO:0007669"/>
    <property type="project" value="TreeGrafter"/>
</dbReference>
<evidence type="ECO:0000313" key="2">
    <source>
        <dbReference type="EMBL" id="PLP96636.1"/>
    </source>
</evidence>
<accession>A0A2N5C340</accession>
<gene>
    <name evidence="2" type="ORF">CYJ10_30945</name>
</gene>
<dbReference type="Gene3D" id="3.40.50.720">
    <property type="entry name" value="NAD(P)-binding Rossmann-like Domain"/>
    <property type="match status" value="1"/>
</dbReference>
<dbReference type="GO" id="GO:0061503">
    <property type="term" value="F:tRNA threonylcarbamoyladenosine dehydratase"/>
    <property type="evidence" value="ECO:0007669"/>
    <property type="project" value="TreeGrafter"/>
</dbReference>
<dbReference type="CDD" id="cd01483">
    <property type="entry name" value="E1_enzyme_family"/>
    <property type="match status" value="1"/>
</dbReference>
<dbReference type="SUPFAM" id="SSF69572">
    <property type="entry name" value="Activating enzymes of the ubiquitin-like proteins"/>
    <property type="match status" value="1"/>
</dbReference>
<dbReference type="InterPro" id="IPR000594">
    <property type="entry name" value="ThiF_NAD_FAD-bd"/>
</dbReference>
<dbReference type="Proteomes" id="UP000234341">
    <property type="component" value="Unassembled WGS sequence"/>
</dbReference>
<protein>
    <recommendedName>
        <fullName evidence="1">THIF-type NAD/FAD binding fold domain-containing protein</fullName>
    </recommendedName>
</protein>
<dbReference type="PANTHER" id="PTHR43267">
    <property type="entry name" value="TRNA THREONYLCARBAMOYLADENOSINE DEHYDRATASE"/>
    <property type="match status" value="1"/>
</dbReference>
<feature type="domain" description="THIF-type NAD/FAD binding fold" evidence="1">
    <location>
        <begin position="239"/>
        <end position="350"/>
    </location>
</feature>
<dbReference type="AlphaFoldDB" id="A0A2N5C340"/>